<gene>
    <name evidence="6" type="ORF">AMELA_G00150110</name>
</gene>
<evidence type="ECO:0000256" key="5">
    <source>
        <dbReference type="SAM" id="MobiDB-lite"/>
    </source>
</evidence>
<dbReference type="GO" id="GO:0005634">
    <property type="term" value="C:nucleus"/>
    <property type="evidence" value="ECO:0007669"/>
    <property type="project" value="UniProtKB-SubCell"/>
</dbReference>
<evidence type="ECO:0000256" key="1">
    <source>
        <dbReference type="ARBA" id="ARBA00004123"/>
    </source>
</evidence>
<evidence type="ECO:0000256" key="4">
    <source>
        <dbReference type="ARBA" id="ARBA00023242"/>
    </source>
</evidence>
<evidence type="ECO:0000313" key="7">
    <source>
        <dbReference type="Proteomes" id="UP000593565"/>
    </source>
</evidence>
<keyword evidence="7" id="KW-1185">Reference proteome</keyword>
<feature type="region of interest" description="Disordered" evidence="5">
    <location>
        <begin position="1"/>
        <end position="96"/>
    </location>
</feature>
<protein>
    <submittedName>
        <fullName evidence="6">Uncharacterized protein</fullName>
    </submittedName>
</protein>
<sequence>MPKRSKANNDTEVSEPKRRSARLVNKPAPPKAEPKPKARRYLPNPKRLRSPRRTSPRTRRRKRKSLPRTARQRMMMRHQQQKRRRRRTTKQNNVLSQTSAPCTSLLVQFRGIFLSTIF</sequence>
<accession>A0A7J6AHC6</accession>
<dbReference type="PRINTS" id="PR00925">
    <property type="entry name" value="NONHISHMG17"/>
</dbReference>
<dbReference type="GO" id="GO:0031492">
    <property type="term" value="F:nucleosomal DNA binding"/>
    <property type="evidence" value="ECO:0007669"/>
    <property type="project" value="InterPro"/>
</dbReference>
<keyword evidence="4" id="KW-0539">Nucleus</keyword>
<evidence type="ECO:0000256" key="3">
    <source>
        <dbReference type="ARBA" id="ARBA00023125"/>
    </source>
</evidence>
<dbReference type="InterPro" id="IPR000079">
    <property type="entry name" value="HMGN_fam"/>
</dbReference>
<organism evidence="6 7">
    <name type="scientific">Ameiurus melas</name>
    <name type="common">Black bullhead</name>
    <name type="synonym">Silurus melas</name>
    <dbReference type="NCBI Taxonomy" id="219545"/>
    <lineage>
        <taxon>Eukaryota</taxon>
        <taxon>Metazoa</taxon>
        <taxon>Chordata</taxon>
        <taxon>Craniata</taxon>
        <taxon>Vertebrata</taxon>
        <taxon>Euteleostomi</taxon>
        <taxon>Actinopterygii</taxon>
        <taxon>Neopterygii</taxon>
        <taxon>Teleostei</taxon>
        <taxon>Ostariophysi</taxon>
        <taxon>Siluriformes</taxon>
        <taxon>Ictaluridae</taxon>
        <taxon>Ameiurus</taxon>
    </lineage>
</organism>
<reference evidence="6 7" key="1">
    <citation type="submission" date="2020-02" db="EMBL/GenBank/DDBJ databases">
        <title>A chromosome-scale genome assembly of the black bullhead catfish (Ameiurus melas).</title>
        <authorList>
            <person name="Wen M."/>
            <person name="Zham M."/>
            <person name="Cabau C."/>
            <person name="Klopp C."/>
            <person name="Donnadieu C."/>
            <person name="Roques C."/>
            <person name="Bouchez O."/>
            <person name="Lampietro C."/>
            <person name="Jouanno E."/>
            <person name="Herpin A."/>
            <person name="Louis A."/>
            <person name="Berthelot C."/>
            <person name="Parey E."/>
            <person name="Roest-Crollius H."/>
            <person name="Braasch I."/>
            <person name="Postlethwait J."/>
            <person name="Robinson-Rechavi M."/>
            <person name="Echchiki A."/>
            <person name="Begum T."/>
            <person name="Montfort J."/>
            <person name="Schartl M."/>
            <person name="Bobe J."/>
            <person name="Guiguen Y."/>
        </authorList>
    </citation>
    <scope>NUCLEOTIDE SEQUENCE [LARGE SCALE GENOMIC DNA]</scope>
    <source>
        <strain evidence="6">M_S1</strain>
        <tissue evidence="6">Blood</tissue>
    </source>
</reference>
<evidence type="ECO:0000256" key="2">
    <source>
        <dbReference type="ARBA" id="ARBA00007696"/>
    </source>
</evidence>
<dbReference type="GO" id="GO:0000785">
    <property type="term" value="C:chromatin"/>
    <property type="evidence" value="ECO:0007669"/>
    <property type="project" value="InterPro"/>
</dbReference>
<dbReference type="EMBL" id="JAAGNN010000012">
    <property type="protein sequence ID" value="KAF4082312.1"/>
    <property type="molecule type" value="Genomic_DNA"/>
</dbReference>
<proteinExistence type="inferred from homology"/>
<name>A0A7J6AHC6_AMEME</name>
<dbReference type="AlphaFoldDB" id="A0A7J6AHC6"/>
<comment type="similarity">
    <text evidence="2">Belongs to the HMGN family.</text>
</comment>
<comment type="subcellular location">
    <subcellularLocation>
        <location evidence="1">Nucleus</location>
    </subcellularLocation>
</comment>
<evidence type="ECO:0000313" key="6">
    <source>
        <dbReference type="EMBL" id="KAF4082312.1"/>
    </source>
</evidence>
<feature type="compositionally biased region" description="Basic residues" evidence="5">
    <location>
        <begin position="46"/>
        <end position="89"/>
    </location>
</feature>
<dbReference type="Proteomes" id="UP000593565">
    <property type="component" value="Unassembled WGS sequence"/>
</dbReference>
<comment type="caution">
    <text evidence="6">The sequence shown here is derived from an EMBL/GenBank/DDBJ whole genome shotgun (WGS) entry which is preliminary data.</text>
</comment>
<keyword evidence="3" id="KW-0238">DNA-binding</keyword>